<evidence type="ECO:0000313" key="1">
    <source>
        <dbReference type="EMBL" id="GGY84579.1"/>
    </source>
</evidence>
<dbReference type="Proteomes" id="UP000619761">
    <property type="component" value="Unassembled WGS sequence"/>
</dbReference>
<sequence length="62" mass="7135">MFNSGRLENTLVRTGIFVLEGTMYPNTEQADSSITKEFLKFDNATKEWKQFFIGVARKSVNK</sequence>
<protein>
    <submittedName>
        <fullName evidence="1">Uncharacterized protein</fullName>
    </submittedName>
</protein>
<dbReference type="EMBL" id="BMYZ01000003">
    <property type="protein sequence ID" value="GGY84579.1"/>
    <property type="molecule type" value="Genomic_DNA"/>
</dbReference>
<comment type="caution">
    <text evidence="1">The sequence shown here is derived from an EMBL/GenBank/DDBJ whole genome shotgun (WGS) entry which is preliminary data.</text>
</comment>
<accession>A0ABQ3B8H5</accession>
<proteinExistence type="predicted"/>
<keyword evidence="2" id="KW-1185">Reference proteome</keyword>
<gene>
    <name evidence="1" type="ORF">GCM10011613_31930</name>
</gene>
<name>A0ABQ3B8H5_9GAMM</name>
<evidence type="ECO:0000313" key="2">
    <source>
        <dbReference type="Proteomes" id="UP000619761"/>
    </source>
</evidence>
<organism evidence="1 2">
    <name type="scientific">Cellvibrio zantedeschiae</name>
    <dbReference type="NCBI Taxonomy" id="1237077"/>
    <lineage>
        <taxon>Bacteria</taxon>
        <taxon>Pseudomonadati</taxon>
        <taxon>Pseudomonadota</taxon>
        <taxon>Gammaproteobacteria</taxon>
        <taxon>Cellvibrionales</taxon>
        <taxon>Cellvibrionaceae</taxon>
        <taxon>Cellvibrio</taxon>
    </lineage>
</organism>
<reference evidence="2" key="1">
    <citation type="journal article" date="2019" name="Int. J. Syst. Evol. Microbiol.">
        <title>The Global Catalogue of Microorganisms (GCM) 10K type strain sequencing project: providing services to taxonomists for standard genome sequencing and annotation.</title>
        <authorList>
            <consortium name="The Broad Institute Genomics Platform"/>
            <consortium name="The Broad Institute Genome Sequencing Center for Infectious Disease"/>
            <person name="Wu L."/>
            <person name="Ma J."/>
        </authorList>
    </citation>
    <scope>NUCLEOTIDE SEQUENCE [LARGE SCALE GENOMIC DNA]</scope>
    <source>
        <strain evidence="2">KCTC 32239</strain>
    </source>
</reference>